<evidence type="ECO:0000313" key="2">
    <source>
        <dbReference type="EMBL" id="SBV91507.1"/>
    </source>
</evidence>
<gene>
    <name evidence="2" type="ORF">KL86DYS1_10358</name>
</gene>
<feature type="domain" description="FRG" evidence="1">
    <location>
        <begin position="50"/>
        <end position="163"/>
    </location>
</feature>
<organism evidence="2">
    <name type="scientific">uncultured Dysgonomonas sp</name>
    <dbReference type="NCBI Taxonomy" id="206096"/>
    <lineage>
        <taxon>Bacteria</taxon>
        <taxon>Pseudomonadati</taxon>
        <taxon>Bacteroidota</taxon>
        <taxon>Bacteroidia</taxon>
        <taxon>Bacteroidales</taxon>
        <taxon>Dysgonomonadaceae</taxon>
        <taxon>Dysgonomonas</taxon>
        <taxon>environmental samples</taxon>
    </lineage>
</organism>
<protein>
    <recommendedName>
        <fullName evidence="1">FRG domain-containing protein</fullName>
    </recommendedName>
</protein>
<reference evidence="2" key="1">
    <citation type="submission" date="2016-04" db="EMBL/GenBank/DDBJ databases">
        <authorList>
            <person name="Evans L.H."/>
            <person name="Alamgir A."/>
            <person name="Owens N."/>
            <person name="Weber N.D."/>
            <person name="Virtaneva K."/>
            <person name="Barbian K."/>
            <person name="Babar A."/>
            <person name="Rosenke K."/>
        </authorList>
    </citation>
    <scope>NUCLEOTIDE SEQUENCE</scope>
    <source>
        <strain evidence="2">86-1</strain>
    </source>
</reference>
<dbReference type="RefSeq" id="WP_296938262.1">
    <property type="nucleotide sequence ID" value="NZ_LT599032.1"/>
</dbReference>
<dbReference type="EMBL" id="FLUM01000001">
    <property type="protein sequence ID" value="SBV91507.1"/>
    <property type="molecule type" value="Genomic_DNA"/>
</dbReference>
<dbReference type="Pfam" id="PF08867">
    <property type="entry name" value="FRG"/>
    <property type="match status" value="1"/>
</dbReference>
<name>A0A212IWF0_9BACT</name>
<dbReference type="AlphaFoldDB" id="A0A212IWF0"/>
<sequence length="273" mass="31598">MRKITPTLTAELFNHFGNPQKERIGDKPAYRIETFRELVEHVAGLSFKNKDHLLFYRGQNGDYRNKAGSSTFYPTIYRGDYLPQKELTERFRKLKAAGRILSDLAEKQQIEGYREIKKRRNIQWSILQHYEVCPTPFIDFTHSLRVACSFATLNNKTDRAYVFIFALPYLTNRISINSEHDIINIRLLSICPPPALRPYFQEGYLVGTDGISDNYETKGELDFNNRLVAKFEIPNNAAFWGADFHAIPEALLYPEADPVLDLCREVNILVNDL</sequence>
<evidence type="ECO:0000259" key="1">
    <source>
        <dbReference type="SMART" id="SM00901"/>
    </source>
</evidence>
<dbReference type="SMART" id="SM00901">
    <property type="entry name" value="FRG"/>
    <property type="match status" value="1"/>
</dbReference>
<dbReference type="InterPro" id="IPR014966">
    <property type="entry name" value="FRG-dom"/>
</dbReference>
<proteinExistence type="predicted"/>
<accession>A0A212IWF0</accession>